<evidence type="ECO:0000313" key="1">
    <source>
        <dbReference type="EMBL" id="GMF41911.1"/>
    </source>
</evidence>
<gene>
    <name evidence="1" type="ORF">Pfra01_001347100</name>
</gene>
<accession>A0A9W6XLF8</accession>
<dbReference type="OrthoDB" id="93327at2759"/>
<dbReference type="Proteomes" id="UP001165121">
    <property type="component" value="Unassembled WGS sequence"/>
</dbReference>
<organism evidence="1 2">
    <name type="scientific">Phytophthora fragariaefolia</name>
    <dbReference type="NCBI Taxonomy" id="1490495"/>
    <lineage>
        <taxon>Eukaryota</taxon>
        <taxon>Sar</taxon>
        <taxon>Stramenopiles</taxon>
        <taxon>Oomycota</taxon>
        <taxon>Peronosporomycetes</taxon>
        <taxon>Peronosporales</taxon>
        <taxon>Peronosporaceae</taxon>
        <taxon>Phytophthora</taxon>
    </lineage>
</organism>
<name>A0A9W6XLF8_9STRA</name>
<protein>
    <submittedName>
        <fullName evidence="1">Unnamed protein product</fullName>
    </submittedName>
</protein>
<proteinExistence type="predicted"/>
<sequence>MVGMVLEMAADMVSSIMKELNLDDQDGTGKMRADALSSLRKELKQKLVMAGRGNVSAATSTLQDQMRKVIMPVNKLCDDLMDIPGLEDANCEAILRMLHNLGDILWYEGSGDSMEELVILDPSVMFDLVRQVVNHKYEDKGDERYKALWRDGTLPHLLLVTFQTGNA</sequence>
<dbReference type="AlphaFoldDB" id="A0A9W6XLF8"/>
<dbReference type="EMBL" id="BSXT01001387">
    <property type="protein sequence ID" value="GMF41911.1"/>
    <property type="molecule type" value="Genomic_DNA"/>
</dbReference>
<reference evidence="1" key="1">
    <citation type="submission" date="2023-04" db="EMBL/GenBank/DDBJ databases">
        <title>Phytophthora fragariaefolia NBRC 109709.</title>
        <authorList>
            <person name="Ichikawa N."/>
            <person name="Sato H."/>
            <person name="Tonouchi N."/>
        </authorList>
    </citation>
    <scope>NUCLEOTIDE SEQUENCE</scope>
    <source>
        <strain evidence="1">NBRC 109709</strain>
    </source>
</reference>
<comment type="caution">
    <text evidence="1">The sequence shown here is derived from an EMBL/GenBank/DDBJ whole genome shotgun (WGS) entry which is preliminary data.</text>
</comment>
<keyword evidence="2" id="KW-1185">Reference proteome</keyword>
<evidence type="ECO:0000313" key="2">
    <source>
        <dbReference type="Proteomes" id="UP001165121"/>
    </source>
</evidence>